<dbReference type="InterPro" id="IPR056884">
    <property type="entry name" value="NPHP3-like_N"/>
</dbReference>
<reference evidence="3 4" key="1">
    <citation type="journal article" date="2017" name="Mol. Ecol.">
        <title>Comparative and population genomic landscape of Phellinus noxius: A hypervariable fungus causing root rot in trees.</title>
        <authorList>
            <person name="Chung C.L."/>
            <person name="Lee T.J."/>
            <person name="Akiba M."/>
            <person name="Lee H.H."/>
            <person name="Kuo T.H."/>
            <person name="Liu D."/>
            <person name="Ke H.M."/>
            <person name="Yokoi T."/>
            <person name="Roa M.B."/>
            <person name="Lu M.J."/>
            <person name="Chang Y.Y."/>
            <person name="Ann P.J."/>
            <person name="Tsai J.N."/>
            <person name="Chen C.Y."/>
            <person name="Tzean S.S."/>
            <person name="Ota Y."/>
            <person name="Hattori T."/>
            <person name="Sahashi N."/>
            <person name="Liou R.F."/>
            <person name="Kikuchi T."/>
            <person name="Tsai I.J."/>
        </authorList>
    </citation>
    <scope>NUCLEOTIDE SEQUENCE [LARGE SCALE GENOMIC DNA]</scope>
    <source>
        <strain evidence="3 4">FFPRI411160</strain>
    </source>
</reference>
<feature type="domain" description="NACHT" evidence="2">
    <location>
        <begin position="95"/>
        <end position="239"/>
    </location>
</feature>
<dbReference type="Pfam" id="PF24883">
    <property type="entry name" value="NPHP3_N"/>
    <property type="match status" value="1"/>
</dbReference>
<dbReference type="PANTHER" id="PTHR10039:SF17">
    <property type="entry name" value="FUNGAL STAND N-TERMINAL GOODBYE DOMAIN-CONTAINING PROTEIN-RELATED"/>
    <property type="match status" value="1"/>
</dbReference>
<dbReference type="PROSITE" id="PS50837">
    <property type="entry name" value="NACHT"/>
    <property type="match status" value="1"/>
</dbReference>
<proteinExistence type="predicted"/>
<evidence type="ECO:0000313" key="4">
    <source>
        <dbReference type="Proteomes" id="UP000217199"/>
    </source>
</evidence>
<dbReference type="PANTHER" id="PTHR10039">
    <property type="entry name" value="AMELOGENIN"/>
    <property type="match status" value="1"/>
</dbReference>
<dbReference type="EMBL" id="NBII01000001">
    <property type="protein sequence ID" value="PAV23016.1"/>
    <property type="molecule type" value="Genomic_DNA"/>
</dbReference>
<dbReference type="InterPro" id="IPR007111">
    <property type="entry name" value="NACHT_NTPase"/>
</dbReference>
<evidence type="ECO:0000259" key="2">
    <source>
        <dbReference type="PROSITE" id="PS50837"/>
    </source>
</evidence>
<dbReference type="Gene3D" id="3.40.50.300">
    <property type="entry name" value="P-loop containing nucleotide triphosphate hydrolases"/>
    <property type="match status" value="1"/>
</dbReference>
<gene>
    <name evidence="3" type="ORF">PNOK_0008300</name>
</gene>
<dbReference type="OrthoDB" id="5967843at2759"/>
<keyword evidence="1" id="KW-0677">Repeat</keyword>
<dbReference type="InterPro" id="IPR027417">
    <property type="entry name" value="P-loop_NTPase"/>
</dbReference>
<sequence>MSFNQSCPPSTGNFGNYYDIAGKQTNTTVQGDVNVQEINVFNQHSNIHDALLSGLRKKLNPSEFDGGNRPECLENTRRETLQSIYQWVDANGYPNVLLLTGAAGTGKSTIATTVAGEYQRRGQLGCHMFFLQGRSHPGDVLQTIAYSLAVYNQSIAESLTEKLRNSGDIGPSSLKTKFEILLRDPLSAVATKTSSPILIVLDALDECGAPDTRRSLMSVLRDGLPGLPSNFRFVITSRPEKDILTFTSLPSLKVQTLNLDHRMGENRHDVFTYIKHELEVLRSLGSLDVPQGWPWDESIQSLANIADGLFIWASTAINLISGNN</sequence>
<dbReference type="AlphaFoldDB" id="A0A286UTS4"/>
<accession>A0A286UTS4</accession>
<organism evidence="3 4">
    <name type="scientific">Pyrrhoderma noxium</name>
    <dbReference type="NCBI Taxonomy" id="2282107"/>
    <lineage>
        <taxon>Eukaryota</taxon>
        <taxon>Fungi</taxon>
        <taxon>Dikarya</taxon>
        <taxon>Basidiomycota</taxon>
        <taxon>Agaricomycotina</taxon>
        <taxon>Agaricomycetes</taxon>
        <taxon>Hymenochaetales</taxon>
        <taxon>Hymenochaetaceae</taxon>
        <taxon>Pyrrhoderma</taxon>
    </lineage>
</organism>
<protein>
    <submittedName>
        <fullName evidence="3">WD40 domain containing protein</fullName>
    </submittedName>
</protein>
<evidence type="ECO:0000256" key="1">
    <source>
        <dbReference type="ARBA" id="ARBA00022737"/>
    </source>
</evidence>
<dbReference type="STRING" id="2282107.A0A286UTS4"/>
<dbReference type="InParanoid" id="A0A286UTS4"/>
<evidence type="ECO:0000313" key="3">
    <source>
        <dbReference type="EMBL" id="PAV23016.1"/>
    </source>
</evidence>
<comment type="caution">
    <text evidence="3">The sequence shown here is derived from an EMBL/GenBank/DDBJ whole genome shotgun (WGS) entry which is preliminary data.</text>
</comment>
<dbReference type="Proteomes" id="UP000217199">
    <property type="component" value="Unassembled WGS sequence"/>
</dbReference>
<dbReference type="SMART" id="SM00382">
    <property type="entry name" value="AAA"/>
    <property type="match status" value="1"/>
</dbReference>
<name>A0A286UTS4_9AGAM</name>
<keyword evidence="4" id="KW-1185">Reference proteome</keyword>
<dbReference type="SUPFAM" id="SSF52540">
    <property type="entry name" value="P-loop containing nucleoside triphosphate hydrolases"/>
    <property type="match status" value="1"/>
</dbReference>
<dbReference type="InterPro" id="IPR003593">
    <property type="entry name" value="AAA+_ATPase"/>
</dbReference>